<reference evidence="3 4" key="1">
    <citation type="submission" date="2022-09" db="EMBL/GenBank/DDBJ databases">
        <authorList>
            <person name="Palmer J.M."/>
        </authorList>
    </citation>
    <scope>NUCLEOTIDE SEQUENCE [LARGE SCALE GENOMIC DNA]</scope>
    <source>
        <strain evidence="3 4">DSM 7382</strain>
    </source>
</reference>
<feature type="compositionally biased region" description="Low complexity" evidence="1">
    <location>
        <begin position="532"/>
        <end position="632"/>
    </location>
</feature>
<feature type="compositionally biased region" description="Low complexity" evidence="1">
    <location>
        <begin position="647"/>
        <end position="721"/>
    </location>
</feature>
<dbReference type="EMBL" id="JASBNA010000006">
    <property type="protein sequence ID" value="KAK7690944.1"/>
    <property type="molecule type" value="Genomic_DNA"/>
</dbReference>
<accession>A0AAW0GGT5</accession>
<feature type="signal peptide" evidence="2">
    <location>
        <begin position="1"/>
        <end position="23"/>
    </location>
</feature>
<gene>
    <name evidence="3" type="ORF">QCA50_006047</name>
</gene>
<evidence type="ECO:0000256" key="1">
    <source>
        <dbReference type="SAM" id="MobiDB-lite"/>
    </source>
</evidence>
<feature type="region of interest" description="Disordered" evidence="1">
    <location>
        <begin position="532"/>
        <end position="721"/>
    </location>
</feature>
<name>A0AAW0GGT5_9APHY</name>
<keyword evidence="4" id="KW-1185">Reference proteome</keyword>
<comment type="caution">
    <text evidence="3">The sequence shown here is derived from an EMBL/GenBank/DDBJ whole genome shotgun (WGS) entry which is preliminary data.</text>
</comment>
<protein>
    <submittedName>
        <fullName evidence="3">Uncharacterized protein</fullName>
    </submittedName>
</protein>
<evidence type="ECO:0000256" key="2">
    <source>
        <dbReference type="SAM" id="SignalP"/>
    </source>
</evidence>
<feature type="region of interest" description="Disordered" evidence="1">
    <location>
        <begin position="378"/>
        <end position="409"/>
    </location>
</feature>
<sequence>MLSNIRLTTFVLCAFALSDVALGRYQWLERDGHYVSLYPRRFGQEHPAVIDKLAQACGNGICATLAGAAITPLLAAQPECSQQDMADQIIDTAQQFDATTKANMIALAQEYRQAEKNTPPDFSTQPNGLRNSVFCQKAPKNPELNGLVQAQDPANDPTLFFDPAKQATVKKGSQANTSPFGGAAASNNNANANSNAAASSSSAVSSTSAAAATNVAATSNTSNTDSCPAQVTVTVTAAGAAATLATGATSTTATSTAAAGAIGNFGSCSIPQIEFATGFDNRKETSFQPVDKQSFNHGSAQNIDIITQFICDTLTNSCKADQTAKDTCQKARAAADTVTAKTGGQADAFNAVFGITTKFADVASVDDQGRVVAGTGNANAAASTNNNASTGAAATSSTSTTSTTSSASGVGNFGSCSVPQIEFAAGFDNRKETSFQPVDKQSFNHGSAQNIDIITQFICDTLTNSCNADQTAKDTCQKARAAADTVTAKTGGQADAFNAVFGINTKFADVAVIDNQGKVVSTGTVAAIANNASNSTSNSTTSSSTNSTSTATSSSTNSTSSAATSSNTNSTSTSSSATASSTTSTKTNTGKMSNTNKNGTKTTTKTTTGMKHNNGTTVNTGNNKTNGTTTTTMKHSNGNGSTTVVKHSNGTVTTTTTTMRHNNGTTTGTNNSTKNTGTKMTHNGNNNNGTTKSTTSSKTGTKTNNSGKMNHNNNSTTASTTSSSAAAASSSAASSSVSSSAAASSSDAAVSSSAASSSVASSAAASSAVSSSAAASSSVAASSASSSAAAETTSSASASASSSAAEVTSSASASATSSSAAAATTTA</sequence>
<evidence type="ECO:0000313" key="4">
    <source>
        <dbReference type="Proteomes" id="UP001385951"/>
    </source>
</evidence>
<feature type="chain" id="PRO_5043642741" evidence="2">
    <location>
        <begin position="24"/>
        <end position="827"/>
    </location>
</feature>
<dbReference type="AlphaFoldDB" id="A0AAW0GGT5"/>
<feature type="region of interest" description="Disordered" evidence="1">
    <location>
        <begin position="782"/>
        <end position="802"/>
    </location>
</feature>
<proteinExistence type="predicted"/>
<feature type="compositionally biased region" description="Polar residues" evidence="1">
    <location>
        <begin position="633"/>
        <end position="646"/>
    </location>
</feature>
<organism evidence="3 4">
    <name type="scientific">Cerrena zonata</name>
    <dbReference type="NCBI Taxonomy" id="2478898"/>
    <lineage>
        <taxon>Eukaryota</taxon>
        <taxon>Fungi</taxon>
        <taxon>Dikarya</taxon>
        <taxon>Basidiomycota</taxon>
        <taxon>Agaricomycotina</taxon>
        <taxon>Agaricomycetes</taxon>
        <taxon>Polyporales</taxon>
        <taxon>Cerrenaceae</taxon>
        <taxon>Cerrena</taxon>
    </lineage>
</organism>
<keyword evidence="2" id="KW-0732">Signal</keyword>
<dbReference type="Proteomes" id="UP001385951">
    <property type="component" value="Unassembled WGS sequence"/>
</dbReference>
<evidence type="ECO:0000313" key="3">
    <source>
        <dbReference type="EMBL" id="KAK7690944.1"/>
    </source>
</evidence>